<name>A0A6P3ZX22_ZIZJJ</name>
<evidence type="ECO:0000313" key="1">
    <source>
        <dbReference type="Proteomes" id="UP001652623"/>
    </source>
</evidence>
<gene>
    <name evidence="2" type="primary">LOC107416220</name>
</gene>
<reference evidence="2" key="1">
    <citation type="submission" date="2025-08" db="UniProtKB">
        <authorList>
            <consortium name="RefSeq"/>
        </authorList>
    </citation>
    <scope>IDENTIFICATION</scope>
    <source>
        <tissue evidence="2">Seedling</tissue>
    </source>
</reference>
<dbReference type="Proteomes" id="UP001652623">
    <property type="component" value="Chromosome 4"/>
</dbReference>
<keyword evidence="1" id="KW-1185">Reference proteome</keyword>
<protein>
    <submittedName>
        <fullName evidence="2">Uncharacterized protein LOC107416220</fullName>
    </submittedName>
</protein>
<proteinExistence type="predicted"/>
<accession>A0A6P3ZX22</accession>
<dbReference type="GeneID" id="107416220"/>
<evidence type="ECO:0000313" key="2">
    <source>
        <dbReference type="RefSeq" id="XP_015880175.3"/>
    </source>
</evidence>
<dbReference type="RefSeq" id="XP_015880175.3">
    <property type="nucleotide sequence ID" value="XM_016024689.4"/>
</dbReference>
<dbReference type="KEGG" id="zju:107416220"/>
<dbReference type="AlphaFoldDB" id="A0A6P3ZX22"/>
<sequence length="363" mass="39852">MACAADIIFLKDEKLRILADRIHSIEIKNLGDIQFRSTAEQVVYLRICNNNQQSVKSLLDKSGAAVTKYKNDAVRGPIANLIFIYTETCLNNALQVFNNYTLRRHYLDKLTSHLENLINELDGLDTSNAAAVAALTDRIVHYNEAVINFTKMTESNRASEEFSRRLRNSGVDFPTFVKRHQAHLGFSGPFDKLTDEQKLLVYDAIIEASGRGKVLNHKVLQAIAVPGSYNSNDLKELSILSDIATILLKNAATIAWDVYVRDRPIKEATRDVVVNLAKKGGALLEDIVTAAIVTLEIAEATSLFVTGVGFVAGIIGAYIVGEIAGEVFDAIFGSAGTNPVPNKDHIFYVAAMPDGKREARIVA</sequence>
<dbReference type="InParanoid" id="A0A6P3ZX22"/>
<organism evidence="1 2">
    <name type="scientific">Ziziphus jujuba</name>
    <name type="common">Chinese jujube</name>
    <name type="synonym">Ziziphus sativa</name>
    <dbReference type="NCBI Taxonomy" id="326968"/>
    <lineage>
        <taxon>Eukaryota</taxon>
        <taxon>Viridiplantae</taxon>
        <taxon>Streptophyta</taxon>
        <taxon>Embryophyta</taxon>
        <taxon>Tracheophyta</taxon>
        <taxon>Spermatophyta</taxon>
        <taxon>Magnoliopsida</taxon>
        <taxon>eudicotyledons</taxon>
        <taxon>Gunneridae</taxon>
        <taxon>Pentapetalae</taxon>
        <taxon>rosids</taxon>
        <taxon>fabids</taxon>
        <taxon>Rosales</taxon>
        <taxon>Rhamnaceae</taxon>
        <taxon>Paliureae</taxon>
        <taxon>Ziziphus</taxon>
    </lineage>
</organism>